<feature type="region of interest" description="Disordered" evidence="1">
    <location>
        <begin position="325"/>
        <end position="422"/>
    </location>
</feature>
<feature type="compositionally biased region" description="Polar residues" evidence="1">
    <location>
        <begin position="54"/>
        <end position="81"/>
    </location>
</feature>
<sequence length="758" mass="85601">MSSWGMLSSMWRARSQWPPSPSVEEESDSLAHELDGLSLLSEQPGIEGVCSRGTIDQNPILQMNVPPSRSTSAESNISQDSTLRRKSSKSSFIPKSQFNCARPPAQDYRQNGDPIQQPHRSQRYQYSGYFDDPVLQKQRQTRTSELRADGQSSTTSRDRMDHGSSSSARPDSNIRSTRSASRMENPPTANGRAIHDPAKLSQPSQQGPDLRRSAKRPTVAELIEEKLRRRKEQQGSRLGDAQRVHDTTPTYPPYSSKNEAPELTREIPKNNSHGSRRLSLNTATPASAPQSSVSSPRWDANPSMDSILAPTPERPVASLVPATPHSVQNASFSNPTAPLSRTPDPAPLPRSQNTWPPPRASSCSGGPPVVRTNRGRAVSFADKPGHPISLTPTTKADLPSPRLQLPSSPTKEQNSRSHDDLSSLCLRPCPRPVPVAGYHDWYTITGLSHLDICPSCMNQLGQSRFRDFFVPSLAKPREQKVRCSFSEPWTRLAWLQSIKKKYNNLDMLYEITRPQPVGKCPGRASSIQSWYRVVDPETGVNLPRFNACSACIRNLRILMPTLRDTFRSGLVQERICDLSADSPRFVQYLDLLDAAANHCEYENLPRPDIRDLMAYIQRKSELRDCRRDKLILSTWHYIPHLPEFTICEDCYDDVVWPLAATHMSVARMVSRTLRLPPGSGPSRCREASCQLYSPRMRTRFREAVQKNDFAYLKSVALKRLEAERLFREKKQMLLDDENRGYDRDAELRHHIQEWKKVE</sequence>
<feature type="compositionally biased region" description="Polar residues" evidence="1">
    <location>
        <begin position="269"/>
        <end position="282"/>
    </location>
</feature>
<organism evidence="2 3">
    <name type="scientific">Elaphomyces granulatus</name>
    <dbReference type="NCBI Taxonomy" id="519963"/>
    <lineage>
        <taxon>Eukaryota</taxon>
        <taxon>Fungi</taxon>
        <taxon>Dikarya</taxon>
        <taxon>Ascomycota</taxon>
        <taxon>Pezizomycotina</taxon>
        <taxon>Eurotiomycetes</taxon>
        <taxon>Eurotiomycetidae</taxon>
        <taxon>Eurotiales</taxon>
        <taxon>Elaphomycetaceae</taxon>
        <taxon>Elaphomyces</taxon>
    </lineage>
</organism>
<dbReference type="OrthoDB" id="5324692at2759"/>
<protein>
    <submittedName>
        <fullName evidence="2">Uncharacterized protein</fullName>
    </submittedName>
</protein>
<feature type="compositionally biased region" description="Low complexity" evidence="1">
    <location>
        <begin position="283"/>
        <end position="296"/>
    </location>
</feature>
<feature type="compositionally biased region" description="Polar residues" evidence="1">
    <location>
        <begin position="247"/>
        <end position="258"/>
    </location>
</feature>
<feature type="compositionally biased region" description="Low complexity" evidence="1">
    <location>
        <begin position="398"/>
        <end position="409"/>
    </location>
</feature>
<dbReference type="AlphaFoldDB" id="A0A232M3S9"/>
<feature type="compositionally biased region" description="Polar residues" evidence="1">
    <location>
        <begin position="325"/>
        <end position="339"/>
    </location>
</feature>
<reference evidence="2 3" key="1">
    <citation type="journal article" date="2015" name="Environ. Microbiol.">
        <title>Metagenome sequence of Elaphomyces granulatus from sporocarp tissue reveals Ascomycota ectomycorrhizal fingerprints of genome expansion and a Proteobacteria-rich microbiome.</title>
        <authorList>
            <person name="Quandt C.A."/>
            <person name="Kohler A."/>
            <person name="Hesse C.N."/>
            <person name="Sharpton T.J."/>
            <person name="Martin F."/>
            <person name="Spatafora J.W."/>
        </authorList>
    </citation>
    <scope>NUCLEOTIDE SEQUENCE [LARGE SCALE GENOMIC DNA]</scope>
    <source>
        <strain evidence="2 3">OSC145934</strain>
    </source>
</reference>
<name>A0A232M3S9_9EURO</name>
<feature type="compositionally biased region" description="Polar residues" evidence="1">
    <location>
        <begin position="163"/>
        <end position="182"/>
    </location>
</feature>
<feature type="region of interest" description="Disordered" evidence="1">
    <location>
        <begin position="1"/>
        <end position="119"/>
    </location>
</feature>
<keyword evidence="3" id="KW-1185">Reference proteome</keyword>
<proteinExistence type="predicted"/>
<evidence type="ECO:0000313" key="2">
    <source>
        <dbReference type="EMBL" id="OXV10998.1"/>
    </source>
</evidence>
<evidence type="ECO:0000256" key="1">
    <source>
        <dbReference type="SAM" id="MobiDB-lite"/>
    </source>
</evidence>
<accession>A0A232M3S9</accession>
<feature type="compositionally biased region" description="Basic and acidic residues" evidence="1">
    <location>
        <begin position="259"/>
        <end position="268"/>
    </location>
</feature>
<feature type="region of interest" description="Disordered" evidence="1">
    <location>
        <begin position="138"/>
        <end position="311"/>
    </location>
</feature>
<evidence type="ECO:0000313" key="3">
    <source>
        <dbReference type="Proteomes" id="UP000243515"/>
    </source>
</evidence>
<comment type="caution">
    <text evidence="2">The sequence shown here is derived from an EMBL/GenBank/DDBJ whole genome shotgun (WGS) entry which is preliminary data.</text>
</comment>
<dbReference type="Proteomes" id="UP000243515">
    <property type="component" value="Unassembled WGS sequence"/>
</dbReference>
<gene>
    <name evidence="2" type="ORF">Egran_01240</name>
</gene>
<feature type="compositionally biased region" description="Polar residues" evidence="1">
    <location>
        <begin position="89"/>
        <end position="99"/>
    </location>
</feature>
<dbReference type="EMBL" id="NPHW01002657">
    <property type="protein sequence ID" value="OXV10998.1"/>
    <property type="molecule type" value="Genomic_DNA"/>
</dbReference>